<dbReference type="NCBIfam" id="TIGR00663">
    <property type="entry name" value="dnan"/>
    <property type="match status" value="1"/>
</dbReference>
<evidence type="ECO:0000256" key="9">
    <source>
        <dbReference type="ARBA" id="ARBA00023125"/>
    </source>
</evidence>
<dbReference type="PANTHER" id="PTHR30478:SF0">
    <property type="entry name" value="BETA SLIDING CLAMP"/>
    <property type="match status" value="1"/>
</dbReference>
<evidence type="ECO:0000313" key="14">
    <source>
        <dbReference type="EMBL" id="SFD32500.1"/>
    </source>
</evidence>
<dbReference type="GO" id="GO:0003887">
    <property type="term" value="F:DNA-directed DNA polymerase activity"/>
    <property type="evidence" value="ECO:0007669"/>
    <property type="project" value="UniProtKB-UniRule"/>
</dbReference>
<dbReference type="InterPro" id="IPR022634">
    <property type="entry name" value="DNA_polIII_beta_N"/>
</dbReference>
<dbReference type="OrthoDB" id="8421503at2"/>
<dbReference type="FunFam" id="3.10.150.10:FF:000001">
    <property type="entry name" value="Beta sliding clamp"/>
    <property type="match status" value="1"/>
</dbReference>
<evidence type="ECO:0000256" key="6">
    <source>
        <dbReference type="ARBA" id="ARBA00022695"/>
    </source>
</evidence>
<dbReference type="GO" id="GO:0005737">
    <property type="term" value="C:cytoplasm"/>
    <property type="evidence" value="ECO:0007669"/>
    <property type="project" value="UniProtKB-SubCell"/>
</dbReference>
<evidence type="ECO:0000256" key="2">
    <source>
        <dbReference type="ARBA" id="ARBA00010752"/>
    </source>
</evidence>
<evidence type="ECO:0000256" key="7">
    <source>
        <dbReference type="ARBA" id="ARBA00022705"/>
    </source>
</evidence>
<dbReference type="Gene3D" id="3.70.10.10">
    <property type="match status" value="1"/>
</dbReference>
<dbReference type="InterPro" id="IPR022635">
    <property type="entry name" value="DNA_polIII_beta_C"/>
</dbReference>
<dbReference type="GO" id="GO:0008408">
    <property type="term" value="F:3'-5' exonuclease activity"/>
    <property type="evidence" value="ECO:0007669"/>
    <property type="project" value="InterPro"/>
</dbReference>
<dbReference type="Pfam" id="PF00712">
    <property type="entry name" value="DNA_pol3_beta"/>
    <property type="match status" value="1"/>
</dbReference>
<dbReference type="InterPro" id="IPR022637">
    <property type="entry name" value="DNA_polIII_beta_cen"/>
</dbReference>
<dbReference type="Proteomes" id="UP000198611">
    <property type="component" value="Unassembled WGS sequence"/>
</dbReference>
<dbReference type="Pfam" id="PF02767">
    <property type="entry name" value="DNA_pol3_beta_2"/>
    <property type="match status" value="1"/>
</dbReference>
<gene>
    <name evidence="14" type="ORF">SAMN05660831_01420</name>
</gene>
<dbReference type="GO" id="GO:0009360">
    <property type="term" value="C:DNA polymerase III complex"/>
    <property type="evidence" value="ECO:0007669"/>
    <property type="project" value="InterPro"/>
</dbReference>
<dbReference type="PANTHER" id="PTHR30478">
    <property type="entry name" value="DNA POLYMERASE III SUBUNIT BETA"/>
    <property type="match status" value="1"/>
</dbReference>
<evidence type="ECO:0000256" key="4">
    <source>
        <dbReference type="ARBA" id="ARBA00022490"/>
    </source>
</evidence>
<keyword evidence="6 10" id="KW-0548">Nucleotidyltransferase</keyword>
<accession>A0A1I1RPP2</accession>
<dbReference type="RefSeq" id="WP_093428069.1">
    <property type="nucleotide sequence ID" value="NZ_FOMJ01000004.1"/>
</dbReference>
<name>A0A1I1RPP2_9GAMM</name>
<dbReference type="CDD" id="cd00140">
    <property type="entry name" value="beta_clamp"/>
    <property type="match status" value="1"/>
</dbReference>
<evidence type="ECO:0000313" key="15">
    <source>
        <dbReference type="Proteomes" id="UP000198611"/>
    </source>
</evidence>
<dbReference type="SUPFAM" id="SSF55979">
    <property type="entry name" value="DNA clamp"/>
    <property type="match status" value="3"/>
</dbReference>
<dbReference type="GO" id="GO:0003677">
    <property type="term" value="F:DNA binding"/>
    <property type="evidence" value="ECO:0007669"/>
    <property type="project" value="UniProtKB-UniRule"/>
</dbReference>
<organism evidence="14 15">
    <name type="scientific">Thiohalospira halophila DSM 15071</name>
    <dbReference type="NCBI Taxonomy" id="1123397"/>
    <lineage>
        <taxon>Bacteria</taxon>
        <taxon>Pseudomonadati</taxon>
        <taxon>Pseudomonadota</taxon>
        <taxon>Gammaproteobacteria</taxon>
        <taxon>Thiohalospirales</taxon>
        <taxon>Thiohalospiraceae</taxon>
        <taxon>Thiohalospira</taxon>
    </lineage>
</organism>
<dbReference type="GO" id="GO:0042802">
    <property type="term" value="F:identical protein binding"/>
    <property type="evidence" value="ECO:0007669"/>
    <property type="project" value="UniProtKB-ARBA"/>
</dbReference>
<dbReference type="Pfam" id="PF02768">
    <property type="entry name" value="DNA_pol3_beta_3"/>
    <property type="match status" value="1"/>
</dbReference>
<proteinExistence type="inferred from homology"/>
<dbReference type="PIRSF" id="PIRSF000804">
    <property type="entry name" value="DNA_pol_III_b"/>
    <property type="match status" value="1"/>
</dbReference>
<comment type="function">
    <text evidence="10">Confers DNA tethering and processivity to DNA polymerases and other proteins. Acts as a clamp, forming a ring around DNA (a reaction catalyzed by the clamp-loading complex) which diffuses in an ATP-independent manner freely and bidirectionally along dsDNA. Initially characterized for its ability to contact the catalytic subunit of DNA polymerase III (Pol III), a complex, multichain enzyme responsible for most of the replicative synthesis in bacteria; Pol III exhibits 3'-5' exonuclease proofreading activity. The beta chain is required for initiation of replication as well as for processivity of DNA replication.</text>
</comment>
<evidence type="ECO:0000259" key="12">
    <source>
        <dbReference type="Pfam" id="PF02767"/>
    </source>
</evidence>
<comment type="subunit">
    <text evidence="10">Forms a ring-shaped head-to-tail homodimer around DNA.</text>
</comment>
<dbReference type="Gene3D" id="3.10.150.10">
    <property type="entry name" value="DNA Polymerase III, subunit A, domain 2"/>
    <property type="match status" value="1"/>
</dbReference>
<dbReference type="InterPro" id="IPR046938">
    <property type="entry name" value="DNA_clamp_sf"/>
</dbReference>
<keyword evidence="7 10" id="KW-0235">DNA replication</keyword>
<dbReference type="AlphaFoldDB" id="A0A1I1RPP2"/>
<comment type="similarity">
    <text evidence="2 10">Belongs to the beta sliding clamp family.</text>
</comment>
<keyword evidence="4 10" id="KW-0963">Cytoplasm</keyword>
<keyword evidence="15" id="KW-1185">Reference proteome</keyword>
<evidence type="ECO:0000256" key="5">
    <source>
        <dbReference type="ARBA" id="ARBA00022679"/>
    </source>
</evidence>
<evidence type="ECO:0000256" key="1">
    <source>
        <dbReference type="ARBA" id="ARBA00004496"/>
    </source>
</evidence>
<comment type="subcellular location">
    <subcellularLocation>
        <location evidence="1 10">Cytoplasm</location>
    </subcellularLocation>
</comment>
<dbReference type="InterPro" id="IPR001001">
    <property type="entry name" value="DNA_polIII_beta"/>
</dbReference>
<keyword evidence="5 10" id="KW-0808">Transferase</keyword>
<evidence type="ECO:0000256" key="8">
    <source>
        <dbReference type="ARBA" id="ARBA00022932"/>
    </source>
</evidence>
<feature type="domain" description="DNA polymerase III beta sliding clamp C-terminal" evidence="13">
    <location>
        <begin position="247"/>
        <end position="366"/>
    </location>
</feature>
<keyword evidence="8 10" id="KW-0239">DNA-directed DNA polymerase</keyword>
<feature type="domain" description="DNA polymerase III beta sliding clamp N-terminal" evidence="11">
    <location>
        <begin position="1"/>
        <end position="119"/>
    </location>
</feature>
<evidence type="ECO:0000259" key="11">
    <source>
        <dbReference type="Pfam" id="PF00712"/>
    </source>
</evidence>
<keyword evidence="9" id="KW-0238">DNA-binding</keyword>
<evidence type="ECO:0000259" key="13">
    <source>
        <dbReference type="Pfam" id="PF02768"/>
    </source>
</evidence>
<dbReference type="GO" id="GO:0006271">
    <property type="term" value="P:DNA strand elongation involved in DNA replication"/>
    <property type="evidence" value="ECO:0007669"/>
    <property type="project" value="TreeGrafter"/>
</dbReference>
<evidence type="ECO:0000256" key="3">
    <source>
        <dbReference type="ARBA" id="ARBA00021035"/>
    </source>
</evidence>
<sequence>MKFGIQREALLRPLQAVGGVVERKQTMPILANILLTVSPRSLALTGTDLELELVTHVALDEEAEEGRVTVPARKLTDIVRALPEGAEIRFQQEGEKMVVRAGRSRFTLATLPASEFPVMETREEATKLQVPQGHLKGLLDRTSFAMAQQDVRYYLNGLLLEVADHTLRTVATDGHRLALCESGTEHDPEGGIQAIVPRKAVMELVKLLGEDEELVDIETGGNYLRFQLGDTGFTTKLIDGRFPDYEQVIPSGNRHHLKADRRILRETLQRAAILSNEKYRGIRLQVRAGEVAAIAHNPEQEEAEATLEVDYDGPEMEIGFNASYLLDALGALDTEQARLQLADSNSSCLIDGGEEGDCRYVVMPMRI</sequence>
<reference evidence="14 15" key="1">
    <citation type="submission" date="2016-10" db="EMBL/GenBank/DDBJ databases">
        <authorList>
            <person name="de Groot N.N."/>
        </authorList>
    </citation>
    <scope>NUCLEOTIDE SEQUENCE [LARGE SCALE GENOMIC DNA]</scope>
    <source>
        <strain evidence="14 15">HL3</strain>
    </source>
</reference>
<dbReference type="EMBL" id="FOMJ01000004">
    <property type="protein sequence ID" value="SFD32500.1"/>
    <property type="molecule type" value="Genomic_DNA"/>
</dbReference>
<dbReference type="STRING" id="1123397.SAMN05660831_01420"/>
<feature type="domain" description="DNA polymerase III beta sliding clamp central" evidence="12">
    <location>
        <begin position="129"/>
        <end position="244"/>
    </location>
</feature>
<dbReference type="SMART" id="SM00480">
    <property type="entry name" value="POL3Bc"/>
    <property type="match status" value="1"/>
</dbReference>
<protein>
    <recommendedName>
        <fullName evidence="3 10">Beta sliding clamp</fullName>
    </recommendedName>
</protein>
<evidence type="ECO:0000256" key="10">
    <source>
        <dbReference type="PIRNR" id="PIRNR000804"/>
    </source>
</evidence>